<dbReference type="Gene3D" id="1.10.12.10">
    <property type="entry name" value="Lyase 2-enoyl-coa Hydratase, Chain A, domain 2"/>
    <property type="match status" value="1"/>
</dbReference>
<name>A0ABP8XML7_9PSEU</name>
<evidence type="ECO:0000256" key="6">
    <source>
        <dbReference type="SAM" id="MobiDB-lite"/>
    </source>
</evidence>
<dbReference type="Pfam" id="PF00378">
    <property type="entry name" value="ECH_1"/>
    <property type="match status" value="1"/>
</dbReference>
<comment type="caution">
    <text evidence="7">The sequence shown here is derived from an EMBL/GenBank/DDBJ whole genome shotgun (WGS) entry which is preliminary data.</text>
</comment>
<protein>
    <submittedName>
        <fullName evidence="7">Enoyl-CoA hydratase/isomerase family protein</fullName>
    </submittedName>
</protein>
<evidence type="ECO:0000256" key="5">
    <source>
        <dbReference type="RuleBase" id="RU003707"/>
    </source>
</evidence>
<evidence type="ECO:0000256" key="4">
    <source>
        <dbReference type="ARBA" id="ARBA00023717"/>
    </source>
</evidence>
<dbReference type="EMBL" id="BAABIC010000031">
    <property type="protein sequence ID" value="GAA4711314.1"/>
    <property type="molecule type" value="Genomic_DNA"/>
</dbReference>
<dbReference type="InterPro" id="IPR001753">
    <property type="entry name" value="Enoyl-CoA_hydra/iso"/>
</dbReference>
<accession>A0ABP8XML7</accession>
<dbReference type="InterPro" id="IPR018376">
    <property type="entry name" value="Enoyl-CoA_hyd/isom_CS"/>
</dbReference>
<dbReference type="SUPFAM" id="SSF52096">
    <property type="entry name" value="ClpP/crotonase"/>
    <property type="match status" value="1"/>
</dbReference>
<dbReference type="PROSITE" id="PS00166">
    <property type="entry name" value="ENOYL_COA_HYDRATASE"/>
    <property type="match status" value="1"/>
</dbReference>
<evidence type="ECO:0000256" key="1">
    <source>
        <dbReference type="ARBA" id="ARBA00005254"/>
    </source>
</evidence>
<dbReference type="InterPro" id="IPR014748">
    <property type="entry name" value="Enoyl-CoA_hydra_C"/>
</dbReference>
<evidence type="ECO:0000313" key="7">
    <source>
        <dbReference type="EMBL" id="GAA4711314.1"/>
    </source>
</evidence>
<reference evidence="8" key="1">
    <citation type="journal article" date="2019" name="Int. J. Syst. Evol. Microbiol.">
        <title>The Global Catalogue of Microorganisms (GCM) 10K type strain sequencing project: providing services to taxonomists for standard genome sequencing and annotation.</title>
        <authorList>
            <consortium name="The Broad Institute Genomics Platform"/>
            <consortium name="The Broad Institute Genome Sequencing Center for Infectious Disease"/>
            <person name="Wu L."/>
            <person name="Ma J."/>
        </authorList>
    </citation>
    <scope>NUCLEOTIDE SEQUENCE [LARGE SCALE GENOMIC DNA]</scope>
    <source>
        <strain evidence="8">JCM 18055</strain>
    </source>
</reference>
<organism evidence="7 8">
    <name type="scientific">Pseudonocardia yuanmonensis</name>
    <dbReference type="NCBI Taxonomy" id="1095914"/>
    <lineage>
        <taxon>Bacteria</taxon>
        <taxon>Bacillati</taxon>
        <taxon>Actinomycetota</taxon>
        <taxon>Actinomycetes</taxon>
        <taxon>Pseudonocardiales</taxon>
        <taxon>Pseudonocardiaceae</taxon>
        <taxon>Pseudonocardia</taxon>
    </lineage>
</organism>
<dbReference type="PANTHER" id="PTHR11941:SF54">
    <property type="entry name" value="ENOYL-COA HYDRATASE, MITOCHONDRIAL"/>
    <property type="match status" value="1"/>
</dbReference>
<keyword evidence="8" id="KW-1185">Reference proteome</keyword>
<feature type="region of interest" description="Disordered" evidence="6">
    <location>
        <begin position="1"/>
        <end position="23"/>
    </location>
</feature>
<dbReference type="Proteomes" id="UP001500325">
    <property type="component" value="Unassembled WGS sequence"/>
</dbReference>
<comment type="similarity">
    <text evidence="1 5">Belongs to the enoyl-CoA hydratase/isomerase family.</text>
</comment>
<dbReference type="CDD" id="cd06558">
    <property type="entry name" value="crotonase-like"/>
    <property type="match status" value="1"/>
</dbReference>
<evidence type="ECO:0000313" key="8">
    <source>
        <dbReference type="Proteomes" id="UP001500325"/>
    </source>
</evidence>
<comment type="catalytic activity">
    <reaction evidence="3">
        <text>a (3S)-3-hydroxyacyl-CoA = a (2E)-enoyl-CoA + H2O</text>
        <dbReference type="Rhea" id="RHEA:16105"/>
        <dbReference type="ChEBI" id="CHEBI:15377"/>
        <dbReference type="ChEBI" id="CHEBI:57318"/>
        <dbReference type="ChEBI" id="CHEBI:58856"/>
        <dbReference type="EC" id="4.2.1.17"/>
    </reaction>
</comment>
<dbReference type="InterPro" id="IPR029045">
    <property type="entry name" value="ClpP/crotonase-like_dom_sf"/>
</dbReference>
<gene>
    <name evidence="7" type="ORF">GCM10023215_61960</name>
</gene>
<comment type="catalytic activity">
    <reaction evidence="4">
        <text>a 4-saturated-(3S)-3-hydroxyacyl-CoA = a (3E)-enoyl-CoA + H2O</text>
        <dbReference type="Rhea" id="RHEA:20724"/>
        <dbReference type="ChEBI" id="CHEBI:15377"/>
        <dbReference type="ChEBI" id="CHEBI:58521"/>
        <dbReference type="ChEBI" id="CHEBI:137480"/>
        <dbReference type="EC" id="4.2.1.17"/>
    </reaction>
</comment>
<sequence length="280" mass="29343">MSVRTDRISLGGPPVNGSEPAFGVPPNAELALVTLDRPDEMNPLDHDAIRTLRAALADLDADPRVRAVAITGAGRAFSAGGDMKKYRTLQRDPIAFPVFLEDFHTLLTEVGAAATPVLALVNGVAVAGGIELLLSCDFAVAAESARIGDGHLPFGQMGGGGSLTLLPRVVGPSRARELVFTGRTLPAAEALEWGLVSRVVPDDDLRTAGIEIARGLAARSPLAVANAKRTLNASYWEGTAIGAGLRLERETAARYCLTSTDAHEGLAAFAEKRSPQFSGR</sequence>
<keyword evidence="2" id="KW-0456">Lyase</keyword>
<evidence type="ECO:0000256" key="3">
    <source>
        <dbReference type="ARBA" id="ARBA00023709"/>
    </source>
</evidence>
<dbReference type="Gene3D" id="3.90.226.10">
    <property type="entry name" value="2-enoyl-CoA Hydratase, Chain A, domain 1"/>
    <property type="match status" value="1"/>
</dbReference>
<dbReference type="PANTHER" id="PTHR11941">
    <property type="entry name" value="ENOYL-COA HYDRATASE-RELATED"/>
    <property type="match status" value="1"/>
</dbReference>
<evidence type="ECO:0000256" key="2">
    <source>
        <dbReference type="ARBA" id="ARBA00023239"/>
    </source>
</evidence>
<proteinExistence type="inferred from homology"/>